<feature type="signal peptide" evidence="1">
    <location>
        <begin position="1"/>
        <end position="27"/>
    </location>
</feature>
<evidence type="ECO:0000313" key="2">
    <source>
        <dbReference type="EMBL" id="AKO63589.1"/>
    </source>
</evidence>
<protein>
    <submittedName>
        <fullName evidence="2">TonB-dependent receptor</fullName>
    </submittedName>
</protein>
<dbReference type="Proteomes" id="UP000000535">
    <property type="component" value="Chromosome"/>
</dbReference>
<sequence>MGQFMSVFRINMTAATVLAALSSPVFAAQTADLETVHIKGQRSYNAIATEKNGDYSSLKAAIWMTASIPASPPAA</sequence>
<accession>A0A0H4ISI6</accession>
<name>A0A0H4ISI6_NEIG1</name>
<keyword evidence="1" id="KW-0732">Signal</keyword>
<gene>
    <name evidence="2" type="ORF">NGO_00395</name>
</gene>
<dbReference type="AlphaFoldDB" id="A0A0H4ISI6"/>
<dbReference type="KEGG" id="ngo:NGO_00395"/>
<keyword evidence="2" id="KW-0675">Receptor</keyword>
<proteinExistence type="predicted"/>
<evidence type="ECO:0000313" key="3">
    <source>
        <dbReference type="Proteomes" id="UP000000535"/>
    </source>
</evidence>
<feature type="chain" id="PRO_5005206645" evidence="1">
    <location>
        <begin position="28"/>
        <end position="75"/>
    </location>
</feature>
<evidence type="ECO:0000256" key="1">
    <source>
        <dbReference type="SAM" id="SignalP"/>
    </source>
</evidence>
<organism evidence="2 3">
    <name type="scientific">Neisseria gonorrhoeae (strain ATCC 700825 / FA 1090)</name>
    <dbReference type="NCBI Taxonomy" id="242231"/>
    <lineage>
        <taxon>Bacteria</taxon>
        <taxon>Pseudomonadati</taxon>
        <taxon>Pseudomonadota</taxon>
        <taxon>Betaproteobacteria</taxon>
        <taxon>Neisseriales</taxon>
        <taxon>Neisseriaceae</taxon>
        <taxon>Neisseria</taxon>
    </lineage>
</organism>
<reference evidence="3" key="1">
    <citation type="submission" date="2003-03" db="EMBL/GenBank/DDBJ databases">
        <title>The complete genome sequence of Neisseria gonorrhoeae.</title>
        <authorList>
            <person name="Lewis L.A."/>
            <person name="Gillaspy A.F."/>
            <person name="McLaughlin R.E."/>
            <person name="Gipson M."/>
            <person name="Ducey T.F."/>
            <person name="Ownbey T."/>
            <person name="Hartman K."/>
            <person name="Nydick C."/>
            <person name="Carson M.B."/>
            <person name="Vaughn J."/>
            <person name="Thomson C."/>
            <person name="Song L."/>
            <person name="Lin S."/>
            <person name="Yuan X."/>
            <person name="Najar F."/>
            <person name="Zhan M."/>
            <person name="Ren Q."/>
            <person name="Zhu H."/>
            <person name="Qi S."/>
            <person name="Kenton S.M."/>
            <person name="Lai H."/>
            <person name="White J.D."/>
            <person name="Clifton S."/>
            <person name="Roe B.A."/>
            <person name="Dyer D.W."/>
        </authorList>
    </citation>
    <scope>NUCLEOTIDE SEQUENCE [LARGE SCALE GENOMIC DNA]</scope>
    <source>
        <strain evidence="3">ATCC 700825 / FA 1090</strain>
    </source>
</reference>
<keyword evidence="3" id="KW-1185">Reference proteome</keyword>
<dbReference type="STRING" id="242231.NGO_00395"/>
<dbReference type="EMBL" id="AE004969">
    <property type="protein sequence ID" value="AKO63589.1"/>
    <property type="molecule type" value="Genomic_DNA"/>
</dbReference>